<keyword evidence="1" id="KW-0732">Signal</keyword>
<name>A0ABX8Q8F2_PSECO</name>
<feature type="signal peptide" evidence="1">
    <location>
        <begin position="1"/>
        <end position="20"/>
    </location>
</feature>
<sequence>MLHLSRISTATLLAALCASALVGCASRSDKIAEHNKRVAAERDAQNLAMTARVLAQPLPLDNTLRMGPTAVLMVDVPAAGTQPATQARLFANCEALMLAMDYRQAEGWYKPFVLPADPQQPARTTAQQMCQAVEDGGWRQLPGDGEDILMVDSGSLDLDNARRSIWAGIDFARLRLEASKTYDRQLERVEINCSTQQANTRQVYRMSNQGLLPPLQPLDSALNAKQRTRLVGAVCAEPAKLAKLDTVGALRKKLPPDMPTPEIPSALLAQVSALPQGHPTRTLSHLQFTYDATSPMAPGAVVKNTPMDLYLQPGPARGIWREQAMGALGSEKLSVRWRGLIELASASSAEPKVPAERTSRLMRIDLKGDWQNLKPGSAIGYSKSFVSSEGKPFEQTFECSVGESFPAAQKVASLQGLALDVKCNADNGLKTSSSYLYLEAYDLFVETAYRSMLLVQEKTLKAAD</sequence>
<reference evidence="2 3" key="1">
    <citation type="journal article" date="2021" name="Microorganisms">
        <title>The Ever-Expanding Pseudomonas Genus: Description of 43 New Species and Partition of the Pseudomonas putida Group.</title>
        <authorList>
            <person name="Girard L."/>
            <person name="Lood C."/>
            <person name="Hofte M."/>
            <person name="Vandamme P."/>
            <person name="Rokni-Zadeh H."/>
            <person name="van Noort V."/>
            <person name="Lavigne R."/>
            <person name="De Mot R."/>
        </authorList>
    </citation>
    <scope>NUCLEOTIDE SEQUENCE [LARGE SCALE GENOMIC DNA]</scope>
    <source>
        <strain evidence="2 3">SWRI17</strain>
    </source>
</reference>
<dbReference type="Proteomes" id="UP000824066">
    <property type="component" value="Chromosome"/>
</dbReference>
<evidence type="ECO:0008006" key="4">
    <source>
        <dbReference type="Google" id="ProtNLM"/>
    </source>
</evidence>
<proteinExistence type="predicted"/>
<dbReference type="RefSeq" id="WP_217859638.1">
    <property type="nucleotide sequence ID" value="NZ_CP077080.1"/>
</dbReference>
<keyword evidence="3" id="KW-1185">Reference proteome</keyword>
<evidence type="ECO:0000313" key="2">
    <source>
        <dbReference type="EMBL" id="QXI51137.1"/>
    </source>
</evidence>
<feature type="chain" id="PRO_5045226835" description="Lipoprotein" evidence="1">
    <location>
        <begin position="21"/>
        <end position="464"/>
    </location>
</feature>
<accession>A0ABX8Q8F2</accession>
<evidence type="ECO:0000313" key="3">
    <source>
        <dbReference type="Proteomes" id="UP000824066"/>
    </source>
</evidence>
<organism evidence="2 3">
    <name type="scientific">Pseudomonas canavaninivorans</name>
    <dbReference type="NCBI Taxonomy" id="2842348"/>
    <lineage>
        <taxon>Bacteria</taxon>
        <taxon>Pseudomonadati</taxon>
        <taxon>Pseudomonadota</taxon>
        <taxon>Gammaproteobacteria</taxon>
        <taxon>Pseudomonadales</taxon>
        <taxon>Pseudomonadaceae</taxon>
        <taxon>Pseudomonas</taxon>
    </lineage>
</organism>
<gene>
    <name evidence="2" type="ORF">KSS97_16430</name>
</gene>
<protein>
    <recommendedName>
        <fullName evidence="4">Lipoprotein</fullName>
    </recommendedName>
</protein>
<dbReference type="EMBL" id="CP077080">
    <property type="protein sequence ID" value="QXI51137.1"/>
    <property type="molecule type" value="Genomic_DNA"/>
</dbReference>
<dbReference type="PROSITE" id="PS51257">
    <property type="entry name" value="PROKAR_LIPOPROTEIN"/>
    <property type="match status" value="1"/>
</dbReference>
<evidence type="ECO:0000256" key="1">
    <source>
        <dbReference type="SAM" id="SignalP"/>
    </source>
</evidence>